<dbReference type="InterPro" id="IPR018114">
    <property type="entry name" value="TRYPSIN_HIS"/>
</dbReference>
<dbReference type="PANTHER" id="PTHR24276:SF91">
    <property type="entry name" value="AT26814P-RELATED"/>
    <property type="match status" value="1"/>
</dbReference>
<keyword evidence="1 7" id="KW-0645">Protease</keyword>
<dbReference type="InterPro" id="IPR009003">
    <property type="entry name" value="Peptidase_S1_PA"/>
</dbReference>
<dbReference type="PROSITE" id="PS00135">
    <property type="entry name" value="TRYPSIN_SER"/>
    <property type="match status" value="1"/>
</dbReference>
<dbReference type="AlphaFoldDB" id="A0A9P0NE80"/>
<evidence type="ECO:0000259" key="8">
    <source>
        <dbReference type="PROSITE" id="PS50240"/>
    </source>
</evidence>
<dbReference type="PROSITE" id="PS50240">
    <property type="entry name" value="TRYPSIN_DOM"/>
    <property type="match status" value="1"/>
</dbReference>
<protein>
    <recommendedName>
        <fullName evidence="8">Peptidase S1 domain-containing protein</fullName>
    </recommendedName>
</protein>
<comment type="similarity">
    <text evidence="6">Belongs to the peptidase S1 family. CLIP subfamily.</text>
</comment>
<gene>
    <name evidence="9" type="ORF">CHIRRI_LOCUS8304</name>
</gene>
<dbReference type="CDD" id="cd00190">
    <property type="entry name" value="Tryp_SPc"/>
    <property type="match status" value="1"/>
</dbReference>
<dbReference type="GO" id="GO:0006508">
    <property type="term" value="P:proteolysis"/>
    <property type="evidence" value="ECO:0007669"/>
    <property type="project" value="UniProtKB-KW"/>
</dbReference>
<organism evidence="9 10">
    <name type="scientific">Chironomus riparius</name>
    <dbReference type="NCBI Taxonomy" id="315576"/>
    <lineage>
        <taxon>Eukaryota</taxon>
        <taxon>Metazoa</taxon>
        <taxon>Ecdysozoa</taxon>
        <taxon>Arthropoda</taxon>
        <taxon>Hexapoda</taxon>
        <taxon>Insecta</taxon>
        <taxon>Pterygota</taxon>
        <taxon>Neoptera</taxon>
        <taxon>Endopterygota</taxon>
        <taxon>Diptera</taxon>
        <taxon>Nematocera</taxon>
        <taxon>Chironomoidea</taxon>
        <taxon>Chironomidae</taxon>
        <taxon>Chironominae</taxon>
        <taxon>Chironomus</taxon>
    </lineage>
</organism>
<evidence type="ECO:0000313" key="10">
    <source>
        <dbReference type="Proteomes" id="UP001153620"/>
    </source>
</evidence>
<dbReference type="Pfam" id="PF00089">
    <property type="entry name" value="Trypsin"/>
    <property type="match status" value="1"/>
</dbReference>
<dbReference type="InterPro" id="IPR033116">
    <property type="entry name" value="TRYPSIN_SER"/>
</dbReference>
<dbReference type="GO" id="GO:0007586">
    <property type="term" value="P:digestion"/>
    <property type="evidence" value="ECO:0007669"/>
    <property type="project" value="UniProtKB-KW"/>
</dbReference>
<dbReference type="EMBL" id="OU895878">
    <property type="protein sequence ID" value="CAH1722181.1"/>
    <property type="molecule type" value="Genomic_DNA"/>
</dbReference>
<proteinExistence type="inferred from homology"/>
<dbReference type="InterPro" id="IPR001314">
    <property type="entry name" value="Peptidase_S1A"/>
</dbReference>
<dbReference type="PANTHER" id="PTHR24276">
    <property type="entry name" value="POLYSERASE-RELATED"/>
    <property type="match status" value="1"/>
</dbReference>
<evidence type="ECO:0000256" key="2">
    <source>
        <dbReference type="ARBA" id="ARBA00022757"/>
    </source>
</evidence>
<keyword evidence="10" id="KW-1185">Reference proteome</keyword>
<dbReference type="PRINTS" id="PR00722">
    <property type="entry name" value="CHYMOTRYPSIN"/>
</dbReference>
<dbReference type="SUPFAM" id="SSF50494">
    <property type="entry name" value="Trypsin-like serine proteases"/>
    <property type="match status" value="1"/>
</dbReference>
<dbReference type="Proteomes" id="UP001153620">
    <property type="component" value="Chromosome 2"/>
</dbReference>
<evidence type="ECO:0000256" key="1">
    <source>
        <dbReference type="ARBA" id="ARBA00022670"/>
    </source>
</evidence>
<dbReference type="SMART" id="SM00020">
    <property type="entry name" value="Tryp_SPc"/>
    <property type="match status" value="1"/>
</dbReference>
<evidence type="ECO:0000256" key="3">
    <source>
        <dbReference type="ARBA" id="ARBA00022801"/>
    </source>
</evidence>
<keyword evidence="2" id="KW-0222">Digestion</keyword>
<dbReference type="InterPro" id="IPR001254">
    <property type="entry name" value="Trypsin_dom"/>
</dbReference>
<sequence>MKNLDIGFLVILSLATVDLKIISKKIWQPYIHGGEDVRNFSNFSYILSMRYIDFHICGASIIHLRWALTAAHCFDDTHFVDAVSFRGGSVNRFIGGKIIHAEQFFIHPQYNAPTYAFDVAVVRTIEDLSGDHMSPIRLIGFNTMLPAGLVGSIAGWGVTSSGSLSINLQQLDLPIWNQRDCSERWSQRVNLNKFCAGGTAGFDSCNGDSGGPMVVNGMQVGIISAGATDCGIAFPSLFVNITHPSIRAFIMERTRV</sequence>
<name>A0A9P0NE80_9DIPT</name>
<dbReference type="OrthoDB" id="5987909at2759"/>
<evidence type="ECO:0000313" key="9">
    <source>
        <dbReference type="EMBL" id="CAH1722181.1"/>
    </source>
</evidence>
<keyword evidence="4 7" id="KW-0720">Serine protease</keyword>
<evidence type="ECO:0000256" key="7">
    <source>
        <dbReference type="RuleBase" id="RU363034"/>
    </source>
</evidence>
<dbReference type="InterPro" id="IPR050430">
    <property type="entry name" value="Peptidase_S1"/>
</dbReference>
<dbReference type="Gene3D" id="2.40.10.10">
    <property type="entry name" value="Trypsin-like serine proteases"/>
    <property type="match status" value="1"/>
</dbReference>
<evidence type="ECO:0000256" key="6">
    <source>
        <dbReference type="ARBA" id="ARBA00024195"/>
    </source>
</evidence>
<evidence type="ECO:0000256" key="4">
    <source>
        <dbReference type="ARBA" id="ARBA00022825"/>
    </source>
</evidence>
<dbReference type="InterPro" id="IPR043504">
    <property type="entry name" value="Peptidase_S1_PA_chymotrypsin"/>
</dbReference>
<reference evidence="9" key="2">
    <citation type="submission" date="2022-10" db="EMBL/GenBank/DDBJ databases">
        <authorList>
            <consortium name="ENA_rothamsted_submissions"/>
            <consortium name="culmorum"/>
            <person name="King R."/>
        </authorList>
    </citation>
    <scope>NUCLEOTIDE SEQUENCE</scope>
</reference>
<evidence type="ECO:0000256" key="5">
    <source>
        <dbReference type="ARBA" id="ARBA00023157"/>
    </source>
</evidence>
<dbReference type="PROSITE" id="PS00134">
    <property type="entry name" value="TRYPSIN_HIS"/>
    <property type="match status" value="1"/>
</dbReference>
<accession>A0A9P0NE80</accession>
<feature type="domain" description="Peptidase S1" evidence="8">
    <location>
        <begin position="31"/>
        <end position="255"/>
    </location>
</feature>
<dbReference type="GO" id="GO:0004252">
    <property type="term" value="F:serine-type endopeptidase activity"/>
    <property type="evidence" value="ECO:0007669"/>
    <property type="project" value="InterPro"/>
</dbReference>
<keyword evidence="3 7" id="KW-0378">Hydrolase</keyword>
<reference evidence="9" key="1">
    <citation type="submission" date="2022-01" db="EMBL/GenBank/DDBJ databases">
        <authorList>
            <person name="King R."/>
        </authorList>
    </citation>
    <scope>NUCLEOTIDE SEQUENCE</scope>
</reference>
<keyword evidence="5" id="KW-1015">Disulfide bond</keyword>